<dbReference type="EMBL" id="FODV01000001">
    <property type="protein sequence ID" value="SEO28446.1"/>
    <property type="molecule type" value="Genomic_DNA"/>
</dbReference>
<dbReference type="Gene3D" id="3.40.50.150">
    <property type="entry name" value="Vaccinia Virus protein VP39"/>
    <property type="match status" value="1"/>
</dbReference>
<dbReference type="OrthoDB" id="6243at2157"/>
<feature type="domain" description="Methyltransferase" evidence="2">
    <location>
        <begin position="48"/>
        <end position="139"/>
    </location>
</feature>
<dbReference type="CDD" id="cd02440">
    <property type="entry name" value="AdoMet_MTases"/>
    <property type="match status" value="1"/>
</dbReference>
<feature type="compositionally biased region" description="Acidic residues" evidence="1">
    <location>
        <begin position="156"/>
        <end position="172"/>
    </location>
</feature>
<keyword evidence="3" id="KW-0489">Methyltransferase</keyword>
<evidence type="ECO:0000256" key="1">
    <source>
        <dbReference type="SAM" id="MobiDB-lite"/>
    </source>
</evidence>
<proteinExistence type="predicted"/>
<evidence type="ECO:0000313" key="3">
    <source>
        <dbReference type="EMBL" id="SEO28446.1"/>
    </source>
</evidence>
<evidence type="ECO:0000259" key="2">
    <source>
        <dbReference type="Pfam" id="PF13649"/>
    </source>
</evidence>
<feature type="region of interest" description="Disordered" evidence="1">
    <location>
        <begin position="148"/>
        <end position="188"/>
    </location>
</feature>
<protein>
    <submittedName>
        <fullName evidence="3">Methyltransferase domain-containing protein</fullName>
    </submittedName>
</protein>
<dbReference type="Pfam" id="PF13649">
    <property type="entry name" value="Methyltransf_25"/>
    <property type="match status" value="1"/>
</dbReference>
<evidence type="ECO:0000313" key="4">
    <source>
        <dbReference type="Proteomes" id="UP000199126"/>
    </source>
</evidence>
<reference evidence="4" key="1">
    <citation type="submission" date="2016-10" db="EMBL/GenBank/DDBJ databases">
        <authorList>
            <person name="Varghese N."/>
            <person name="Submissions S."/>
        </authorList>
    </citation>
    <scope>NUCLEOTIDE SEQUENCE [LARGE SCALE GENOMIC DNA]</scope>
    <source>
        <strain evidence="4">CGMCC 1.10121</strain>
    </source>
</reference>
<dbReference type="Proteomes" id="UP000199126">
    <property type="component" value="Unassembled WGS sequence"/>
</dbReference>
<dbReference type="AlphaFoldDB" id="A0A1H8NFU7"/>
<dbReference type="InterPro" id="IPR029063">
    <property type="entry name" value="SAM-dependent_MTases_sf"/>
</dbReference>
<organism evidence="3 4">
    <name type="scientific">Halogranum amylolyticum</name>
    <dbReference type="NCBI Taxonomy" id="660520"/>
    <lineage>
        <taxon>Archaea</taxon>
        <taxon>Methanobacteriati</taxon>
        <taxon>Methanobacteriota</taxon>
        <taxon>Stenosarchaea group</taxon>
        <taxon>Halobacteria</taxon>
        <taxon>Halobacteriales</taxon>
        <taxon>Haloferacaceae</taxon>
    </lineage>
</organism>
<accession>A0A1H8NFU7</accession>
<dbReference type="RefSeq" id="WP_089820878.1">
    <property type="nucleotide sequence ID" value="NZ_FODV01000001.1"/>
</dbReference>
<keyword evidence="4" id="KW-1185">Reference proteome</keyword>
<name>A0A1H8NFU7_9EURY</name>
<dbReference type="InterPro" id="IPR041698">
    <property type="entry name" value="Methyltransf_25"/>
</dbReference>
<sequence>MDSNDVRREWEERSGAYSPDYYAYYGPDETSESLRAVLDDAVDSDASILELGCSSGRHLAHLLDHGYHDLHGVDINDEAFEVMADNYPDLASRGTFHVDAIESFLPSVEDDRFDVVYSVETLQHIHPDDSHVFADVARVASDLLVTVENEGSRDESQEESGDERPDGDDEGGSEERTSATAESDADRGVNYVHDEFPLYYRDWEAVFTDLGFVQTASRATDRDTMRVFRPER</sequence>
<gene>
    <name evidence="3" type="ORF">SAMN04487948_101521</name>
</gene>
<keyword evidence="3" id="KW-0808">Transferase</keyword>
<dbReference type="SUPFAM" id="SSF53335">
    <property type="entry name" value="S-adenosyl-L-methionine-dependent methyltransferases"/>
    <property type="match status" value="1"/>
</dbReference>
<dbReference type="GO" id="GO:0008168">
    <property type="term" value="F:methyltransferase activity"/>
    <property type="evidence" value="ECO:0007669"/>
    <property type="project" value="UniProtKB-KW"/>
</dbReference>
<dbReference type="GO" id="GO:0032259">
    <property type="term" value="P:methylation"/>
    <property type="evidence" value="ECO:0007669"/>
    <property type="project" value="UniProtKB-KW"/>
</dbReference>